<dbReference type="KEGG" id="ckw:CKALI_05915"/>
<keyword evidence="3" id="KW-1185">Reference proteome</keyword>
<dbReference type="InterPro" id="IPR045865">
    <property type="entry name" value="ACT-like_dom_sf"/>
</dbReference>
<accession>A0A6B8VA96</accession>
<dbReference type="InterPro" id="IPR002912">
    <property type="entry name" value="ACT_dom"/>
</dbReference>
<evidence type="ECO:0000313" key="3">
    <source>
        <dbReference type="Proteomes" id="UP000427071"/>
    </source>
</evidence>
<gene>
    <name evidence="2" type="ORF">CKALI_05915</name>
</gene>
<dbReference type="Pfam" id="PF13740">
    <property type="entry name" value="ACT_6"/>
    <property type="match status" value="1"/>
</dbReference>
<dbReference type="Proteomes" id="UP000427071">
    <property type="component" value="Chromosome"/>
</dbReference>
<feature type="domain" description="ACT" evidence="1">
    <location>
        <begin position="4"/>
        <end position="82"/>
    </location>
</feature>
<protein>
    <recommendedName>
        <fullName evidence="1">ACT domain-containing protein</fullName>
    </recommendedName>
</protein>
<proteinExistence type="predicted"/>
<dbReference type="NCBIfam" id="NF001220">
    <property type="entry name" value="PRK00194.1"/>
    <property type="match status" value="1"/>
</dbReference>
<evidence type="ECO:0000313" key="2">
    <source>
        <dbReference type="EMBL" id="QGU02052.1"/>
    </source>
</evidence>
<dbReference type="AlphaFoldDB" id="A0A6B8VA96"/>
<dbReference type="EMBL" id="CP046452">
    <property type="protein sequence ID" value="QGU02052.1"/>
    <property type="molecule type" value="Genomic_DNA"/>
</dbReference>
<dbReference type="PROSITE" id="PS51671">
    <property type="entry name" value="ACT"/>
    <property type="match status" value="1"/>
</dbReference>
<sequence length="89" mass="9694">MYAIISVAGPDHSGIIAAVATELAAMDVNIHNVSQTIMEGYFTMILHVAFDESKLDIVTVQERMTVVGEKQNLAIRVQSEALFTATNEI</sequence>
<dbReference type="SUPFAM" id="SSF55021">
    <property type="entry name" value="ACT-like"/>
    <property type="match status" value="1"/>
</dbReference>
<name>A0A6B8VA96_9CORY</name>
<evidence type="ECO:0000259" key="1">
    <source>
        <dbReference type="PROSITE" id="PS51671"/>
    </source>
</evidence>
<reference evidence="3" key="1">
    <citation type="submission" date="2019-11" db="EMBL/GenBank/DDBJ databases">
        <title>Complete genome sequence of Corynebacterium kalinowskii 1959, a novel Corynebacterium species isolated from soil of a small paddock in Vilsendorf, Germany.</title>
        <authorList>
            <person name="Schaffert L."/>
            <person name="Ruwe M."/>
            <person name="Milse J."/>
            <person name="Hanuschka K."/>
            <person name="Ortseifen V."/>
            <person name="Droste J."/>
            <person name="Brandt D."/>
            <person name="Schlueter L."/>
            <person name="Kutter Y."/>
            <person name="Vinke S."/>
            <person name="Viehoefer P."/>
            <person name="Jacob L."/>
            <person name="Luebke N.-C."/>
            <person name="Schulte-Berndt E."/>
            <person name="Hain C."/>
            <person name="Linder M."/>
            <person name="Schmidt P."/>
            <person name="Wollenschlaeger L."/>
            <person name="Luttermann T."/>
            <person name="Thieme E."/>
            <person name="Hassa J."/>
            <person name="Haak M."/>
            <person name="Wittchen M."/>
            <person name="Mentz A."/>
            <person name="Persicke M."/>
            <person name="Busche T."/>
            <person name="Ruckert C."/>
        </authorList>
    </citation>
    <scope>NUCLEOTIDE SEQUENCE [LARGE SCALE GENOMIC DNA]</scope>
    <source>
        <strain evidence="3">1959</strain>
    </source>
</reference>
<dbReference type="RefSeq" id="WP_156192410.1">
    <property type="nucleotide sequence ID" value="NZ_CP046452.1"/>
</dbReference>
<dbReference type="Gene3D" id="3.30.70.260">
    <property type="match status" value="1"/>
</dbReference>
<organism evidence="2 3">
    <name type="scientific">Corynebacterium kalinowskii</name>
    <dbReference type="NCBI Taxonomy" id="2675216"/>
    <lineage>
        <taxon>Bacteria</taxon>
        <taxon>Bacillati</taxon>
        <taxon>Actinomycetota</taxon>
        <taxon>Actinomycetes</taxon>
        <taxon>Mycobacteriales</taxon>
        <taxon>Corynebacteriaceae</taxon>
        <taxon>Corynebacterium</taxon>
    </lineage>
</organism>